<dbReference type="Proteomes" id="UP000198894">
    <property type="component" value="Unassembled WGS sequence"/>
</dbReference>
<evidence type="ECO:0000256" key="1">
    <source>
        <dbReference type="ARBA" id="ARBA00004370"/>
    </source>
</evidence>
<dbReference type="InterPro" id="IPR029016">
    <property type="entry name" value="GAF-like_dom_sf"/>
</dbReference>
<proteinExistence type="inferred from homology"/>
<dbReference type="GO" id="GO:0004016">
    <property type="term" value="F:adenylate cyclase activity"/>
    <property type="evidence" value="ECO:0007669"/>
    <property type="project" value="UniProtKB-ARBA"/>
</dbReference>
<evidence type="ECO:0000313" key="9">
    <source>
        <dbReference type="EMBL" id="SDI95187.1"/>
    </source>
</evidence>
<keyword evidence="6 7" id="KW-0456">Lyase</keyword>
<evidence type="ECO:0000256" key="2">
    <source>
        <dbReference type="ARBA" id="ARBA00022692"/>
    </source>
</evidence>
<dbReference type="PROSITE" id="PS00452">
    <property type="entry name" value="GUANYLATE_CYCLASE_1"/>
    <property type="match status" value="1"/>
</dbReference>
<dbReference type="Gene3D" id="3.30.450.40">
    <property type="match status" value="1"/>
</dbReference>
<dbReference type="GO" id="GO:0000166">
    <property type="term" value="F:nucleotide binding"/>
    <property type="evidence" value="ECO:0007669"/>
    <property type="project" value="UniProtKB-KW"/>
</dbReference>
<protein>
    <submittedName>
        <fullName evidence="9">Adenylate cyclase, class 3</fullName>
    </submittedName>
</protein>
<comment type="similarity">
    <text evidence="7">Belongs to the adenylyl cyclase class-4/guanylyl cyclase family.</text>
</comment>
<dbReference type="InterPro" id="IPR018297">
    <property type="entry name" value="A/G_cyclase_CS"/>
</dbReference>
<keyword evidence="3" id="KW-0547">Nucleotide-binding</keyword>
<evidence type="ECO:0000256" key="4">
    <source>
        <dbReference type="ARBA" id="ARBA00022989"/>
    </source>
</evidence>
<comment type="subcellular location">
    <subcellularLocation>
        <location evidence="1">Membrane</location>
    </subcellularLocation>
</comment>
<sequence length="427" mass="47459">MPYSTPANEAERLVAVRALNILDTAPEIAYDDIGELAAQICHCPVAYVSLMDDDRLWLKAKYGLPPNFNQCPREIAFCATTVCGTEMVVAPDLLMDARFNQIPFVTGEPHFKFYCGIPLVTEAGYALGTLCVMDFVPRHLTFEQGEALRRLSRQVLAQLELRRKLIEFDQALKELDHAHVDLVAEKARTEELLINILPVSVADELKKSGKVQPKYEPSATILFADFKGFTLLAERMEPAALIGLLDQYFTAFDEIVTRHGLEKIKTIGDAYMAVAGVPTANRRHPIDACLAALEIHAVTARMKAQREKMRLPALELRVGIHTGSVISGVVGRRKFTFDIWGDAVNTAALMEANGAPGRVNVSETVAGNVKTLFELEPRGVVETKHGRRLEMFFLNRLKPEFSRDADGRMPSEKFVTECNRLLSGFLG</sequence>
<keyword evidence="10" id="KW-1185">Reference proteome</keyword>
<keyword evidence="4" id="KW-1133">Transmembrane helix</keyword>
<evidence type="ECO:0000256" key="7">
    <source>
        <dbReference type="RuleBase" id="RU000405"/>
    </source>
</evidence>
<dbReference type="AlphaFoldDB" id="A0A1G8PRT3"/>
<keyword evidence="2" id="KW-0812">Transmembrane</keyword>
<dbReference type="InterPro" id="IPR029787">
    <property type="entry name" value="Nucleotide_cyclase"/>
</dbReference>
<dbReference type="SUPFAM" id="SSF55073">
    <property type="entry name" value="Nucleotide cyclase"/>
    <property type="match status" value="1"/>
</dbReference>
<dbReference type="PANTHER" id="PTHR11920:SF335">
    <property type="entry name" value="GUANYLATE CYCLASE"/>
    <property type="match status" value="1"/>
</dbReference>
<organism evidence="9 10">
    <name type="scientific">Mesorhizobium muleiense</name>
    <dbReference type="NCBI Taxonomy" id="1004279"/>
    <lineage>
        <taxon>Bacteria</taxon>
        <taxon>Pseudomonadati</taxon>
        <taxon>Pseudomonadota</taxon>
        <taxon>Alphaproteobacteria</taxon>
        <taxon>Hyphomicrobiales</taxon>
        <taxon>Phyllobacteriaceae</taxon>
        <taxon>Mesorhizobium</taxon>
    </lineage>
</organism>
<evidence type="ECO:0000256" key="5">
    <source>
        <dbReference type="ARBA" id="ARBA00023136"/>
    </source>
</evidence>
<dbReference type="GO" id="GO:0016020">
    <property type="term" value="C:membrane"/>
    <property type="evidence" value="ECO:0007669"/>
    <property type="project" value="UniProtKB-SubCell"/>
</dbReference>
<name>A0A1G8PRT3_9HYPH</name>
<dbReference type="GO" id="GO:0009190">
    <property type="term" value="P:cyclic nucleotide biosynthetic process"/>
    <property type="evidence" value="ECO:0007669"/>
    <property type="project" value="InterPro"/>
</dbReference>
<dbReference type="Pfam" id="PF00211">
    <property type="entry name" value="Guanylate_cyc"/>
    <property type="match status" value="1"/>
</dbReference>
<evidence type="ECO:0000259" key="8">
    <source>
        <dbReference type="PROSITE" id="PS50125"/>
    </source>
</evidence>
<dbReference type="Gene3D" id="3.30.70.1230">
    <property type="entry name" value="Nucleotide cyclase"/>
    <property type="match status" value="1"/>
</dbReference>
<dbReference type="CDD" id="cd07302">
    <property type="entry name" value="CHD"/>
    <property type="match status" value="1"/>
</dbReference>
<feature type="domain" description="Guanylate cyclase" evidence="8">
    <location>
        <begin position="220"/>
        <end position="351"/>
    </location>
</feature>
<gene>
    <name evidence="9" type="ORF">SAMN05428953_103371</name>
</gene>
<dbReference type="SMART" id="SM00044">
    <property type="entry name" value="CYCc"/>
    <property type="match status" value="1"/>
</dbReference>
<dbReference type="PANTHER" id="PTHR11920">
    <property type="entry name" value="GUANYLYL CYCLASE"/>
    <property type="match status" value="1"/>
</dbReference>
<dbReference type="PROSITE" id="PS50125">
    <property type="entry name" value="GUANYLATE_CYCLASE_2"/>
    <property type="match status" value="1"/>
</dbReference>
<evidence type="ECO:0000313" key="10">
    <source>
        <dbReference type="Proteomes" id="UP000198894"/>
    </source>
</evidence>
<dbReference type="SUPFAM" id="SSF55781">
    <property type="entry name" value="GAF domain-like"/>
    <property type="match status" value="1"/>
</dbReference>
<dbReference type="GO" id="GO:0035556">
    <property type="term" value="P:intracellular signal transduction"/>
    <property type="evidence" value="ECO:0007669"/>
    <property type="project" value="InterPro"/>
</dbReference>
<reference evidence="10" key="1">
    <citation type="submission" date="2016-10" db="EMBL/GenBank/DDBJ databases">
        <authorList>
            <person name="Varghese N."/>
            <person name="Submissions S."/>
        </authorList>
    </citation>
    <scope>NUCLEOTIDE SEQUENCE [LARGE SCALE GENOMIC DNA]</scope>
    <source>
        <strain evidence="10">CGMCC 1.11022</strain>
    </source>
</reference>
<dbReference type="EMBL" id="FNEE01000003">
    <property type="protein sequence ID" value="SDI95187.1"/>
    <property type="molecule type" value="Genomic_DNA"/>
</dbReference>
<evidence type="ECO:0000256" key="6">
    <source>
        <dbReference type="ARBA" id="ARBA00023239"/>
    </source>
</evidence>
<accession>A0A1G8PRT3</accession>
<dbReference type="InterPro" id="IPR050401">
    <property type="entry name" value="Cyclic_nucleotide_synthase"/>
</dbReference>
<evidence type="ECO:0000256" key="3">
    <source>
        <dbReference type="ARBA" id="ARBA00022741"/>
    </source>
</evidence>
<keyword evidence="5" id="KW-0472">Membrane</keyword>
<dbReference type="InterPro" id="IPR001054">
    <property type="entry name" value="A/G_cyclase"/>
</dbReference>